<protein>
    <submittedName>
        <fullName evidence="1">Class I SAM-dependent methyltransferase</fullName>
    </submittedName>
</protein>
<reference evidence="1" key="1">
    <citation type="submission" date="2021-01" db="EMBL/GenBank/DDBJ databases">
        <title>KCTC 19127 draft genome.</title>
        <authorList>
            <person name="An D."/>
        </authorList>
    </citation>
    <scope>NUCLEOTIDE SEQUENCE</scope>
    <source>
        <strain evidence="1">KCTC 19127</strain>
    </source>
</reference>
<accession>A0A938YM89</accession>
<dbReference type="GO" id="GO:0008168">
    <property type="term" value="F:methyltransferase activity"/>
    <property type="evidence" value="ECO:0007669"/>
    <property type="project" value="UniProtKB-KW"/>
</dbReference>
<proteinExistence type="predicted"/>
<dbReference type="CDD" id="cd02440">
    <property type="entry name" value="AdoMet_MTases"/>
    <property type="match status" value="1"/>
</dbReference>
<sequence>MTELPAATLDTLVDALRSVRDGDREAALEHARSVQDRSLLGRALADHLLRPADEPVYDSPAAFQAFVRGGGNIELYDRTVDVLAGSYRSGTLLDIGCGDGRALVPALLQAGDAAPDRVDLVEPSEALLRACRNDLSLRFPDLPVRAAAQGLTEALADPDTADVTWDLAQSTFALQSVEPDERAACLRALAPRVGELVVVDFDVDHPPAGSDAHLRDRAERWERGLAEYDADRALVAQGFLVPVLLGQIAPADPSTARTNWEHPAAHWAQQVTDAGFTDVRVERLCDYWSSPAFVLRATGSR</sequence>
<dbReference type="InterPro" id="IPR029063">
    <property type="entry name" value="SAM-dependent_MTases_sf"/>
</dbReference>
<dbReference type="GO" id="GO:0032259">
    <property type="term" value="P:methylation"/>
    <property type="evidence" value="ECO:0007669"/>
    <property type="project" value="UniProtKB-KW"/>
</dbReference>
<keyword evidence="1" id="KW-0808">Transferase</keyword>
<organism evidence="1 3">
    <name type="scientific">Nakamurella flavida</name>
    <dbReference type="NCBI Taxonomy" id="363630"/>
    <lineage>
        <taxon>Bacteria</taxon>
        <taxon>Bacillati</taxon>
        <taxon>Actinomycetota</taxon>
        <taxon>Actinomycetes</taxon>
        <taxon>Nakamurellales</taxon>
        <taxon>Nakamurellaceae</taxon>
        <taxon>Nakamurella</taxon>
    </lineage>
</organism>
<dbReference type="RefSeq" id="WP_205256018.1">
    <property type="nucleotide sequence ID" value="NZ_BAAAPV010000002.1"/>
</dbReference>
<evidence type="ECO:0000313" key="1">
    <source>
        <dbReference type="EMBL" id="MBM9475962.1"/>
    </source>
</evidence>
<evidence type="ECO:0000313" key="3">
    <source>
        <dbReference type="Proteomes" id="UP000663801"/>
    </source>
</evidence>
<evidence type="ECO:0000313" key="2">
    <source>
        <dbReference type="EMBL" id="MBM9478378.1"/>
    </source>
</evidence>
<name>A0A938YM89_9ACTN</name>
<dbReference type="SUPFAM" id="SSF53335">
    <property type="entry name" value="S-adenosyl-L-methionine-dependent methyltransferases"/>
    <property type="match status" value="1"/>
</dbReference>
<gene>
    <name evidence="1" type="ORF">JL107_05860</name>
    <name evidence="2" type="ORF">JL107_18165</name>
</gene>
<keyword evidence="1" id="KW-0489">Methyltransferase</keyword>
<dbReference type="AlphaFoldDB" id="A0A938YM89"/>
<dbReference type="EMBL" id="JAERWL010000005">
    <property type="protein sequence ID" value="MBM9475962.1"/>
    <property type="molecule type" value="Genomic_DNA"/>
</dbReference>
<comment type="caution">
    <text evidence="1">The sequence shown here is derived from an EMBL/GenBank/DDBJ whole genome shotgun (WGS) entry which is preliminary data.</text>
</comment>
<keyword evidence="3" id="KW-1185">Reference proteome</keyword>
<dbReference type="EMBL" id="JAERWL010000017">
    <property type="protein sequence ID" value="MBM9478378.1"/>
    <property type="molecule type" value="Genomic_DNA"/>
</dbReference>
<dbReference type="Proteomes" id="UP000663801">
    <property type="component" value="Unassembled WGS sequence"/>
</dbReference>
<dbReference type="Gene3D" id="3.40.50.150">
    <property type="entry name" value="Vaccinia Virus protein VP39"/>
    <property type="match status" value="1"/>
</dbReference>